<evidence type="ECO:0000256" key="6">
    <source>
        <dbReference type="ARBA" id="ARBA00024343"/>
    </source>
</evidence>
<dbReference type="GO" id="GO:0003700">
    <property type="term" value="F:DNA-binding transcription factor activity"/>
    <property type="evidence" value="ECO:0007669"/>
    <property type="project" value="InterPro"/>
</dbReference>
<dbReference type="Proteomes" id="UP000504603">
    <property type="component" value="Unplaced"/>
</dbReference>
<name>A0A6J1BWH1_MOMCH</name>
<dbReference type="Pfam" id="PF00847">
    <property type="entry name" value="AP2"/>
    <property type="match status" value="1"/>
</dbReference>
<evidence type="ECO:0000256" key="3">
    <source>
        <dbReference type="ARBA" id="ARBA00023125"/>
    </source>
</evidence>
<proteinExistence type="inferred from homology"/>
<dbReference type="GO" id="GO:0009873">
    <property type="term" value="P:ethylene-activated signaling pathway"/>
    <property type="evidence" value="ECO:0007669"/>
    <property type="project" value="InterPro"/>
</dbReference>
<dbReference type="GO" id="GO:0003677">
    <property type="term" value="F:DNA binding"/>
    <property type="evidence" value="ECO:0007669"/>
    <property type="project" value="UniProtKB-KW"/>
</dbReference>
<comment type="subcellular location">
    <subcellularLocation>
        <location evidence="1">Nucleus</location>
    </subcellularLocation>
</comment>
<dbReference type="GeneID" id="111005356"/>
<dbReference type="AlphaFoldDB" id="A0A6J1BWH1"/>
<dbReference type="SMART" id="SM00380">
    <property type="entry name" value="AP2"/>
    <property type="match status" value="1"/>
</dbReference>
<feature type="domain" description="AP2/ERF" evidence="8">
    <location>
        <begin position="128"/>
        <end position="185"/>
    </location>
</feature>
<feature type="compositionally biased region" description="Low complexity" evidence="7">
    <location>
        <begin position="271"/>
        <end position="298"/>
    </location>
</feature>
<evidence type="ECO:0000259" key="8">
    <source>
        <dbReference type="PROSITE" id="PS51032"/>
    </source>
</evidence>
<evidence type="ECO:0000256" key="7">
    <source>
        <dbReference type="SAM" id="MobiDB-lite"/>
    </source>
</evidence>
<keyword evidence="5" id="KW-0539">Nucleus</keyword>
<organism evidence="9 10">
    <name type="scientific">Momordica charantia</name>
    <name type="common">Bitter gourd</name>
    <name type="synonym">Balsam pear</name>
    <dbReference type="NCBI Taxonomy" id="3673"/>
    <lineage>
        <taxon>Eukaryota</taxon>
        <taxon>Viridiplantae</taxon>
        <taxon>Streptophyta</taxon>
        <taxon>Embryophyta</taxon>
        <taxon>Tracheophyta</taxon>
        <taxon>Spermatophyta</taxon>
        <taxon>Magnoliopsida</taxon>
        <taxon>eudicotyledons</taxon>
        <taxon>Gunneridae</taxon>
        <taxon>Pentapetalae</taxon>
        <taxon>rosids</taxon>
        <taxon>fabids</taxon>
        <taxon>Cucurbitales</taxon>
        <taxon>Cucurbitaceae</taxon>
        <taxon>Momordiceae</taxon>
        <taxon>Momordica</taxon>
    </lineage>
</organism>
<evidence type="ECO:0000256" key="2">
    <source>
        <dbReference type="ARBA" id="ARBA00023015"/>
    </source>
</evidence>
<comment type="similarity">
    <text evidence="6">Belongs to the AP2/ERF transcription factor family. ERF subfamily.</text>
</comment>
<gene>
    <name evidence="10" type="primary">LOC111005356</name>
</gene>
<dbReference type="RefSeq" id="XP_022132518.1">
    <property type="nucleotide sequence ID" value="XM_022276826.1"/>
</dbReference>
<dbReference type="PANTHER" id="PTHR31190:SF421">
    <property type="entry name" value="ETHYLENE-RESPONSIVE TRANSCRIPTION FACTOR ERF110"/>
    <property type="match status" value="1"/>
</dbReference>
<dbReference type="InterPro" id="IPR001471">
    <property type="entry name" value="AP2/ERF_dom"/>
</dbReference>
<accession>A0A6J1BWH1</accession>
<dbReference type="GO" id="GO:0005634">
    <property type="term" value="C:nucleus"/>
    <property type="evidence" value="ECO:0007669"/>
    <property type="project" value="UniProtKB-SubCell"/>
</dbReference>
<keyword evidence="3" id="KW-0238">DNA-binding</keyword>
<evidence type="ECO:0000313" key="9">
    <source>
        <dbReference type="Proteomes" id="UP000504603"/>
    </source>
</evidence>
<sequence length="330" mass="35185">MADNPNDATSDPDMSFLGLSREMEMSAIVSALTHVVAGDVPETHPYHSASASAPYGGGGFKRGRAPPLDDGASVSTLFPPFGGFSHGGDSSNAVIIRPQIGTAAGANSVYEYGGEIPSTAEQAPARRKYRGVRQRPWGKWAAEIRDPYKAARVWLGTFDTAESAARAYDEAALRFRGSKAKLNFPENVRLRPLPATESPATHLSNPDSTNTLFAIPTNSEPIVHSEQIHSLQRFSDASSVNFLHYSGVQLQPPMDVYSEINLSSSSMASPFHSSSAGLSNSQLSSASSSSPVVSLPPQCFTSRRSGGDEDGEHYSISEWSEFLNRAASSG</sequence>
<dbReference type="InterPro" id="IPR044808">
    <property type="entry name" value="ERF_plant"/>
</dbReference>
<evidence type="ECO:0000256" key="5">
    <source>
        <dbReference type="ARBA" id="ARBA00023242"/>
    </source>
</evidence>
<evidence type="ECO:0000256" key="1">
    <source>
        <dbReference type="ARBA" id="ARBA00004123"/>
    </source>
</evidence>
<dbReference type="PANTHER" id="PTHR31190">
    <property type="entry name" value="DNA-BINDING DOMAIN"/>
    <property type="match status" value="1"/>
</dbReference>
<evidence type="ECO:0000256" key="4">
    <source>
        <dbReference type="ARBA" id="ARBA00023163"/>
    </source>
</evidence>
<dbReference type="CDD" id="cd00018">
    <property type="entry name" value="AP2"/>
    <property type="match status" value="1"/>
</dbReference>
<evidence type="ECO:0000313" key="10">
    <source>
        <dbReference type="RefSeq" id="XP_022132518.1"/>
    </source>
</evidence>
<dbReference type="Gene3D" id="3.30.730.10">
    <property type="entry name" value="AP2/ERF domain"/>
    <property type="match status" value="1"/>
</dbReference>
<feature type="region of interest" description="Disordered" evidence="7">
    <location>
        <begin position="271"/>
        <end position="313"/>
    </location>
</feature>
<protein>
    <submittedName>
        <fullName evidence="10">Ethylene-responsive transcription factor ABR1-like</fullName>
    </submittedName>
</protein>
<dbReference type="OrthoDB" id="1925932at2759"/>
<feature type="region of interest" description="Disordered" evidence="7">
    <location>
        <begin position="50"/>
        <end position="72"/>
    </location>
</feature>
<keyword evidence="9" id="KW-1185">Reference proteome</keyword>
<dbReference type="SUPFAM" id="SSF54171">
    <property type="entry name" value="DNA-binding domain"/>
    <property type="match status" value="1"/>
</dbReference>
<dbReference type="FunFam" id="3.30.730.10:FF:000001">
    <property type="entry name" value="Ethylene-responsive transcription factor 2"/>
    <property type="match status" value="1"/>
</dbReference>
<dbReference type="PROSITE" id="PS51032">
    <property type="entry name" value="AP2_ERF"/>
    <property type="match status" value="1"/>
</dbReference>
<keyword evidence="2" id="KW-0805">Transcription regulation</keyword>
<dbReference type="KEGG" id="mcha:111005356"/>
<dbReference type="InterPro" id="IPR036955">
    <property type="entry name" value="AP2/ERF_dom_sf"/>
</dbReference>
<keyword evidence="4" id="KW-0804">Transcription</keyword>
<reference evidence="10" key="1">
    <citation type="submission" date="2025-08" db="UniProtKB">
        <authorList>
            <consortium name="RefSeq"/>
        </authorList>
    </citation>
    <scope>IDENTIFICATION</scope>
    <source>
        <strain evidence="10">OHB3-1</strain>
    </source>
</reference>
<dbReference type="PRINTS" id="PR00367">
    <property type="entry name" value="ETHRSPELEMNT"/>
</dbReference>
<dbReference type="InterPro" id="IPR016177">
    <property type="entry name" value="DNA-bd_dom_sf"/>
</dbReference>